<feature type="coiled-coil region" evidence="2">
    <location>
        <begin position="13"/>
        <end position="40"/>
    </location>
</feature>
<evidence type="ECO:0000256" key="1">
    <source>
        <dbReference type="ARBA" id="ARBA00022705"/>
    </source>
</evidence>
<accession>A0A151ANG0</accession>
<protein>
    <submittedName>
        <fullName evidence="6">Chaperone protein DnaJ</fullName>
    </submittedName>
</protein>
<feature type="region of interest" description="Disordered" evidence="3">
    <location>
        <begin position="82"/>
        <end position="143"/>
    </location>
</feature>
<keyword evidence="4" id="KW-0812">Transmembrane</keyword>
<dbReference type="CDD" id="cd06257">
    <property type="entry name" value="DnaJ"/>
    <property type="match status" value="1"/>
</dbReference>
<dbReference type="GO" id="GO:0006260">
    <property type="term" value="P:DNA replication"/>
    <property type="evidence" value="ECO:0007669"/>
    <property type="project" value="UniProtKB-KW"/>
</dbReference>
<feature type="compositionally biased region" description="Basic residues" evidence="3">
    <location>
        <begin position="90"/>
        <end position="100"/>
    </location>
</feature>
<dbReference type="Proteomes" id="UP000075374">
    <property type="component" value="Unassembled WGS sequence"/>
</dbReference>
<dbReference type="InterPro" id="IPR036869">
    <property type="entry name" value="J_dom_sf"/>
</dbReference>
<dbReference type="Gene3D" id="1.10.287.110">
    <property type="entry name" value="DnaJ domain"/>
    <property type="match status" value="1"/>
</dbReference>
<feature type="domain" description="J" evidence="5">
    <location>
        <begin position="3"/>
        <end position="67"/>
    </location>
</feature>
<keyword evidence="4" id="KW-0472">Membrane</keyword>
<gene>
    <name evidence="6" type="primary">dnaJ_1</name>
    <name evidence="6" type="ORF">CLCOL_12860</name>
</gene>
<name>A0A151ANG0_9CLOT</name>
<evidence type="ECO:0000256" key="3">
    <source>
        <dbReference type="SAM" id="MobiDB-lite"/>
    </source>
</evidence>
<dbReference type="PROSITE" id="PS50076">
    <property type="entry name" value="DNAJ_2"/>
    <property type="match status" value="1"/>
</dbReference>
<dbReference type="STRING" id="1121305.CLCOL_12860"/>
<evidence type="ECO:0000256" key="4">
    <source>
        <dbReference type="SAM" id="Phobius"/>
    </source>
</evidence>
<evidence type="ECO:0000313" key="7">
    <source>
        <dbReference type="Proteomes" id="UP000075374"/>
    </source>
</evidence>
<proteinExistence type="predicted"/>
<feature type="transmembrane region" description="Helical" evidence="4">
    <location>
        <begin position="214"/>
        <end position="234"/>
    </location>
</feature>
<feature type="compositionally biased region" description="Polar residues" evidence="3">
    <location>
        <begin position="105"/>
        <end position="120"/>
    </location>
</feature>
<dbReference type="InterPro" id="IPR001623">
    <property type="entry name" value="DnaJ_domain"/>
</dbReference>
<comment type="caution">
    <text evidence="6">The sequence shown here is derived from an EMBL/GenBank/DDBJ whole genome shotgun (WGS) entry which is preliminary data.</text>
</comment>
<dbReference type="PRINTS" id="PR00625">
    <property type="entry name" value="JDOMAIN"/>
</dbReference>
<dbReference type="AlphaFoldDB" id="A0A151ANG0"/>
<keyword evidence="7" id="KW-1185">Reference proteome</keyword>
<feature type="transmembrane region" description="Helical" evidence="4">
    <location>
        <begin position="181"/>
        <end position="202"/>
    </location>
</feature>
<keyword evidence="4" id="KW-1133">Transmembrane helix</keyword>
<feature type="transmembrane region" description="Helical" evidence="4">
    <location>
        <begin position="150"/>
        <end position="175"/>
    </location>
</feature>
<dbReference type="Pfam" id="PF00226">
    <property type="entry name" value="DnaJ"/>
    <property type="match status" value="1"/>
</dbReference>
<dbReference type="RefSeq" id="WP_061858153.1">
    <property type="nucleotide sequence ID" value="NZ_LTBB01000005.1"/>
</dbReference>
<evidence type="ECO:0000313" key="6">
    <source>
        <dbReference type="EMBL" id="KYH29149.1"/>
    </source>
</evidence>
<dbReference type="PATRIC" id="fig|1121305.3.peg.1288"/>
<sequence length="253" mass="29198">MTDYYKILGIKENASKEEIKKAYEKHVEKIKKEVVNEKRLNEFLKLFNEAYEALMSLEENQSIDRNATLIINSQEMQEELDANDNTNNKNIHRHNSKSRGRGNSIKKNNLMQKVHSQNRYNRSKLNDNKKEKRKKQKNVKESSKGSAKQIFDLLMLPLKMLALPIIAILSVIILLCEIINIISWIATKLLIVGSISIGAIHLYQVKKLGQTINYNILILAVSVLLASFFLPYILKFILKVLKAINDILKDFVF</sequence>
<keyword evidence="1" id="KW-0235">DNA replication</keyword>
<reference evidence="6 7" key="1">
    <citation type="submission" date="2016-02" db="EMBL/GenBank/DDBJ databases">
        <title>Genome sequence of Clostridium colicanis DSM 13634.</title>
        <authorList>
            <person name="Poehlein A."/>
            <person name="Daniel R."/>
        </authorList>
    </citation>
    <scope>NUCLEOTIDE SEQUENCE [LARGE SCALE GENOMIC DNA]</scope>
    <source>
        <strain evidence="6 7">DSM 13634</strain>
    </source>
</reference>
<dbReference type="EMBL" id="LTBB01000005">
    <property type="protein sequence ID" value="KYH29149.1"/>
    <property type="molecule type" value="Genomic_DNA"/>
</dbReference>
<evidence type="ECO:0000256" key="2">
    <source>
        <dbReference type="SAM" id="Coils"/>
    </source>
</evidence>
<keyword evidence="2" id="KW-0175">Coiled coil</keyword>
<evidence type="ECO:0000259" key="5">
    <source>
        <dbReference type="PROSITE" id="PS50076"/>
    </source>
</evidence>
<organism evidence="6 7">
    <name type="scientific">Clostridium colicanis DSM 13634</name>
    <dbReference type="NCBI Taxonomy" id="1121305"/>
    <lineage>
        <taxon>Bacteria</taxon>
        <taxon>Bacillati</taxon>
        <taxon>Bacillota</taxon>
        <taxon>Clostridia</taxon>
        <taxon>Eubacteriales</taxon>
        <taxon>Clostridiaceae</taxon>
        <taxon>Clostridium</taxon>
    </lineage>
</organism>
<dbReference type="SUPFAM" id="SSF46565">
    <property type="entry name" value="Chaperone J-domain"/>
    <property type="match status" value="1"/>
</dbReference>